<dbReference type="OrthoDB" id="6399368at2"/>
<dbReference type="EMBL" id="FQXG01000007">
    <property type="protein sequence ID" value="SHI10940.1"/>
    <property type="molecule type" value="Genomic_DNA"/>
</dbReference>
<dbReference type="InterPro" id="IPR021534">
    <property type="entry name" value="DUF3192"/>
</dbReference>
<evidence type="ECO:0000256" key="1">
    <source>
        <dbReference type="ARBA" id="ARBA00022729"/>
    </source>
</evidence>
<evidence type="ECO:0000313" key="4">
    <source>
        <dbReference type="Proteomes" id="UP000184268"/>
    </source>
</evidence>
<proteinExistence type="predicted"/>
<feature type="chain" id="PRO_5009915276" description="SmpA / OmlA family protein" evidence="2">
    <location>
        <begin position="20"/>
        <end position="127"/>
    </location>
</feature>
<accession>A0A1M5YFX2</accession>
<organism evidence="3 4">
    <name type="scientific">Ferrimonas marina</name>
    <dbReference type="NCBI Taxonomy" id="299255"/>
    <lineage>
        <taxon>Bacteria</taxon>
        <taxon>Pseudomonadati</taxon>
        <taxon>Pseudomonadota</taxon>
        <taxon>Gammaproteobacteria</taxon>
        <taxon>Alteromonadales</taxon>
        <taxon>Ferrimonadaceae</taxon>
        <taxon>Ferrimonas</taxon>
    </lineage>
</organism>
<gene>
    <name evidence="3" type="ORF">SAMN02745129_4203</name>
</gene>
<dbReference type="STRING" id="299255.SAMN02745129_4203"/>
<dbReference type="Gene3D" id="3.30.1450.10">
    <property type="match status" value="1"/>
</dbReference>
<reference evidence="3 4" key="1">
    <citation type="submission" date="2016-11" db="EMBL/GenBank/DDBJ databases">
        <authorList>
            <person name="Jaros S."/>
            <person name="Januszkiewicz K."/>
            <person name="Wedrychowicz H."/>
        </authorList>
    </citation>
    <scope>NUCLEOTIDE SEQUENCE [LARGE SCALE GENOMIC DNA]</scope>
    <source>
        <strain evidence="3 4">DSM 16917</strain>
    </source>
</reference>
<dbReference type="Pfam" id="PF11399">
    <property type="entry name" value="DUF3192"/>
    <property type="match status" value="1"/>
</dbReference>
<evidence type="ECO:0008006" key="5">
    <source>
        <dbReference type="Google" id="ProtNLM"/>
    </source>
</evidence>
<evidence type="ECO:0000256" key="2">
    <source>
        <dbReference type="SAM" id="SignalP"/>
    </source>
</evidence>
<dbReference type="Proteomes" id="UP000184268">
    <property type="component" value="Unassembled WGS sequence"/>
</dbReference>
<dbReference type="RefSeq" id="WP_067660576.1">
    <property type="nucleotide sequence ID" value="NZ_FQXG01000007.1"/>
</dbReference>
<dbReference type="InterPro" id="IPR037873">
    <property type="entry name" value="BamE-like"/>
</dbReference>
<protein>
    <recommendedName>
        <fullName evidence="5">SmpA / OmlA family protein</fullName>
    </recommendedName>
</protein>
<evidence type="ECO:0000313" key="3">
    <source>
        <dbReference type="EMBL" id="SHI10940.1"/>
    </source>
</evidence>
<sequence>MHKNKLLVAMMLTSTLALNGCVVAMGNKGGWDGKSTWEEQQQLNRKNLEKVDLGMSVAEVRTIMGTADFNELHQLDAGVVQVLYFRTHRNKGDGKTAKDECTAVVFRDGAVIGWGDRAYADATRSSL</sequence>
<feature type="signal peptide" evidence="2">
    <location>
        <begin position="1"/>
        <end position="19"/>
    </location>
</feature>
<keyword evidence="4" id="KW-1185">Reference proteome</keyword>
<dbReference type="AlphaFoldDB" id="A0A1M5YFX2"/>
<name>A0A1M5YFX2_9GAMM</name>
<keyword evidence="1 2" id="KW-0732">Signal</keyword>